<proteinExistence type="inferred from homology"/>
<dbReference type="GeneID" id="33567433"/>
<name>A0A1Y2GAL7_9FUNG</name>
<evidence type="ECO:0000259" key="4">
    <source>
        <dbReference type="PROSITE" id="PS50056"/>
    </source>
</evidence>
<evidence type="ECO:0000313" key="6">
    <source>
        <dbReference type="Proteomes" id="UP000193648"/>
    </source>
</evidence>
<gene>
    <name evidence="5" type="ORF">BCR41DRAFT_361709</name>
</gene>
<comment type="caution">
    <text evidence="5">The sequence shown here is derived from an EMBL/GenBank/DDBJ whole genome shotgun (WGS) entry which is preliminary data.</text>
</comment>
<evidence type="ECO:0000313" key="5">
    <source>
        <dbReference type="EMBL" id="ORZ05511.1"/>
    </source>
</evidence>
<dbReference type="InterPro" id="IPR050348">
    <property type="entry name" value="Protein-Tyr_Phosphatase"/>
</dbReference>
<accession>A0A1Y2GAL7</accession>
<dbReference type="OrthoDB" id="10253954at2759"/>
<feature type="region of interest" description="Disordered" evidence="2">
    <location>
        <begin position="1"/>
        <end position="20"/>
    </location>
</feature>
<dbReference type="STRING" id="64571.A0A1Y2GAL7"/>
<comment type="similarity">
    <text evidence="1">Belongs to the protein-tyrosine phosphatase family. Non-receptor class subfamily.</text>
</comment>
<dbReference type="SUPFAM" id="SSF52799">
    <property type="entry name" value="(Phosphotyrosine protein) phosphatases II"/>
    <property type="match status" value="1"/>
</dbReference>
<sequence>MSFSRSSTSASSATARLPGFLRPENASSRVEAHNKLFSQLNQLEASRLQAGRVQNSPFTTAHALLPSTRDLNRYADILPYKHTQVVVGTSTVSTDVTTAATSQQPTQTYINANRISAPLTLQSSLPKDFPGYIATQAPLPHTQARFWRMVYEQNVHVIVCLTAVSPVRVMRSMKAEQYWPQPGWTDPFFLDLHVKNLDATDQQDVVVYRHFEVWNPQLDPATAPKRQVLLVHYQGWPDHGVPEDTKDLRDILYSIRAWKAEQQSLDPSKKKDFGPIVVNCSAGCGRTGTFCVVDTALSVLEYIGYPYLRALSSNSNMNTTVKGIDQAQSLELQEQKALNGVYDWHSDRDIIYEILSSFRQDRMLMVQTATQYSFCYQVIRDLCQ</sequence>
<dbReference type="InterPro" id="IPR029021">
    <property type="entry name" value="Prot-tyrosine_phosphatase-like"/>
</dbReference>
<dbReference type="GO" id="GO:0004725">
    <property type="term" value="F:protein tyrosine phosphatase activity"/>
    <property type="evidence" value="ECO:0007669"/>
    <property type="project" value="InterPro"/>
</dbReference>
<dbReference type="InterPro" id="IPR000242">
    <property type="entry name" value="PTP_cat"/>
</dbReference>
<feature type="domain" description="Tyrosine specific protein phosphatases" evidence="4">
    <location>
        <begin position="249"/>
        <end position="373"/>
    </location>
</feature>
<evidence type="ECO:0000256" key="1">
    <source>
        <dbReference type="ARBA" id="ARBA00009649"/>
    </source>
</evidence>
<reference evidence="5 6" key="1">
    <citation type="submission" date="2016-07" db="EMBL/GenBank/DDBJ databases">
        <title>Pervasive Adenine N6-methylation of Active Genes in Fungi.</title>
        <authorList>
            <consortium name="DOE Joint Genome Institute"/>
            <person name="Mondo S.J."/>
            <person name="Dannebaum R.O."/>
            <person name="Kuo R.C."/>
            <person name="Labutti K."/>
            <person name="Haridas S."/>
            <person name="Kuo A."/>
            <person name="Salamov A."/>
            <person name="Ahrendt S.R."/>
            <person name="Lipzen A."/>
            <person name="Sullivan W."/>
            <person name="Andreopoulos W.B."/>
            <person name="Clum A."/>
            <person name="Lindquist E."/>
            <person name="Daum C."/>
            <person name="Ramamoorthy G.K."/>
            <person name="Gryganskyi A."/>
            <person name="Culley D."/>
            <person name="Magnuson J.K."/>
            <person name="James T.Y."/>
            <person name="O'Malley M.A."/>
            <person name="Stajich J.E."/>
            <person name="Spatafora J.W."/>
            <person name="Visel A."/>
            <person name="Grigoriev I.V."/>
        </authorList>
    </citation>
    <scope>NUCLEOTIDE SEQUENCE [LARGE SCALE GENOMIC DNA]</scope>
    <source>
        <strain evidence="5 6">NRRL 3116</strain>
    </source>
</reference>
<keyword evidence="6" id="KW-1185">Reference proteome</keyword>
<dbReference type="PROSITE" id="PS50056">
    <property type="entry name" value="TYR_PHOSPHATASE_2"/>
    <property type="match status" value="1"/>
</dbReference>
<feature type="domain" description="Tyrosine-protein phosphatase" evidence="3">
    <location>
        <begin position="36"/>
        <end position="382"/>
    </location>
</feature>
<dbReference type="Proteomes" id="UP000193648">
    <property type="component" value="Unassembled WGS sequence"/>
</dbReference>
<dbReference type="EMBL" id="MCFF01000050">
    <property type="protein sequence ID" value="ORZ05511.1"/>
    <property type="molecule type" value="Genomic_DNA"/>
</dbReference>
<dbReference type="InterPro" id="IPR000387">
    <property type="entry name" value="Tyr_Pase_dom"/>
</dbReference>
<dbReference type="PRINTS" id="PR00700">
    <property type="entry name" value="PRTYPHPHTASE"/>
</dbReference>
<dbReference type="InParanoid" id="A0A1Y2GAL7"/>
<dbReference type="SMART" id="SM00404">
    <property type="entry name" value="PTPc_motif"/>
    <property type="match status" value="1"/>
</dbReference>
<dbReference type="PANTHER" id="PTHR19134">
    <property type="entry name" value="RECEPTOR-TYPE TYROSINE-PROTEIN PHOSPHATASE"/>
    <property type="match status" value="1"/>
</dbReference>
<dbReference type="PANTHER" id="PTHR19134:SF449">
    <property type="entry name" value="TYROSINE-PROTEIN PHOSPHATASE 1"/>
    <property type="match status" value="1"/>
</dbReference>
<protein>
    <submittedName>
        <fullName evidence="5">Protein-tyrosine phosphatase-like protein</fullName>
    </submittedName>
</protein>
<evidence type="ECO:0000256" key="2">
    <source>
        <dbReference type="SAM" id="MobiDB-lite"/>
    </source>
</evidence>
<organism evidence="5 6">
    <name type="scientific">Lobosporangium transversale</name>
    <dbReference type="NCBI Taxonomy" id="64571"/>
    <lineage>
        <taxon>Eukaryota</taxon>
        <taxon>Fungi</taxon>
        <taxon>Fungi incertae sedis</taxon>
        <taxon>Mucoromycota</taxon>
        <taxon>Mortierellomycotina</taxon>
        <taxon>Mortierellomycetes</taxon>
        <taxon>Mortierellales</taxon>
        <taxon>Mortierellaceae</taxon>
        <taxon>Lobosporangium</taxon>
    </lineage>
</organism>
<dbReference type="Pfam" id="PF00102">
    <property type="entry name" value="Y_phosphatase"/>
    <property type="match status" value="2"/>
</dbReference>
<dbReference type="SMART" id="SM00194">
    <property type="entry name" value="PTPc"/>
    <property type="match status" value="1"/>
</dbReference>
<dbReference type="Gene3D" id="3.90.190.10">
    <property type="entry name" value="Protein tyrosine phosphatase superfamily"/>
    <property type="match status" value="1"/>
</dbReference>
<evidence type="ECO:0000259" key="3">
    <source>
        <dbReference type="PROSITE" id="PS50055"/>
    </source>
</evidence>
<dbReference type="PROSITE" id="PS50055">
    <property type="entry name" value="TYR_PHOSPHATASE_PTP"/>
    <property type="match status" value="1"/>
</dbReference>
<dbReference type="RefSeq" id="XP_021877085.1">
    <property type="nucleotide sequence ID" value="XM_022025589.1"/>
</dbReference>
<feature type="compositionally biased region" description="Low complexity" evidence="2">
    <location>
        <begin position="1"/>
        <end position="16"/>
    </location>
</feature>
<dbReference type="InterPro" id="IPR003595">
    <property type="entry name" value="Tyr_Pase_cat"/>
</dbReference>
<dbReference type="AlphaFoldDB" id="A0A1Y2GAL7"/>